<dbReference type="InterPro" id="IPR041413">
    <property type="entry name" value="MLTR_LBD"/>
</dbReference>
<dbReference type="EMBL" id="BMQK01000020">
    <property type="protein sequence ID" value="GGQ83246.1"/>
    <property type="molecule type" value="Genomic_DNA"/>
</dbReference>
<evidence type="ECO:0000259" key="1">
    <source>
        <dbReference type="PROSITE" id="PS50943"/>
    </source>
</evidence>
<dbReference type="PANTHER" id="PTHR35010:SF2">
    <property type="entry name" value="BLL4672 PROTEIN"/>
    <property type="match status" value="1"/>
</dbReference>
<accession>A0A918BRL6</accession>
<dbReference type="Gene3D" id="3.30.450.180">
    <property type="match status" value="1"/>
</dbReference>
<evidence type="ECO:0000313" key="2">
    <source>
        <dbReference type="EMBL" id="GGQ83246.1"/>
    </source>
</evidence>
<protein>
    <submittedName>
        <fullName evidence="2">Transcriptional regulator</fullName>
    </submittedName>
</protein>
<dbReference type="SUPFAM" id="SSF47413">
    <property type="entry name" value="lambda repressor-like DNA-binding domains"/>
    <property type="match status" value="1"/>
</dbReference>
<dbReference type="AlphaFoldDB" id="A0A918BRL6"/>
<gene>
    <name evidence="2" type="ORF">GCM10010145_61190</name>
</gene>
<dbReference type="PANTHER" id="PTHR35010">
    <property type="entry name" value="BLL4672 PROTEIN-RELATED"/>
    <property type="match status" value="1"/>
</dbReference>
<feature type="domain" description="HTH cro/C1-type" evidence="1">
    <location>
        <begin position="55"/>
        <end position="102"/>
    </location>
</feature>
<reference evidence="2" key="1">
    <citation type="journal article" date="2014" name="Int. J. Syst. Evol. Microbiol.">
        <title>Complete genome sequence of Corynebacterium casei LMG S-19264T (=DSM 44701T), isolated from a smear-ripened cheese.</title>
        <authorList>
            <consortium name="US DOE Joint Genome Institute (JGI-PGF)"/>
            <person name="Walter F."/>
            <person name="Albersmeier A."/>
            <person name="Kalinowski J."/>
            <person name="Ruckert C."/>
        </authorList>
    </citation>
    <scope>NUCLEOTIDE SEQUENCE</scope>
    <source>
        <strain evidence="2">JCM 3131</strain>
    </source>
</reference>
<organism evidence="2 3">
    <name type="scientific">Streptomyces ruber</name>
    <dbReference type="NCBI Taxonomy" id="83378"/>
    <lineage>
        <taxon>Bacteria</taxon>
        <taxon>Bacillati</taxon>
        <taxon>Actinomycetota</taxon>
        <taxon>Actinomycetes</taxon>
        <taxon>Kitasatosporales</taxon>
        <taxon>Streptomycetaceae</taxon>
        <taxon>Streptomyces</taxon>
    </lineage>
</organism>
<evidence type="ECO:0000313" key="3">
    <source>
        <dbReference type="Proteomes" id="UP000620156"/>
    </source>
</evidence>
<name>A0A918BRL6_9ACTN</name>
<dbReference type="Pfam" id="PF17765">
    <property type="entry name" value="MLTR_LBD"/>
    <property type="match status" value="1"/>
</dbReference>
<comment type="caution">
    <text evidence="2">The sequence shown here is derived from an EMBL/GenBank/DDBJ whole genome shotgun (WGS) entry which is preliminary data.</text>
</comment>
<dbReference type="Proteomes" id="UP000620156">
    <property type="component" value="Unassembled WGS sequence"/>
</dbReference>
<keyword evidence="3" id="KW-1185">Reference proteome</keyword>
<dbReference type="Pfam" id="PF13560">
    <property type="entry name" value="HTH_31"/>
    <property type="match status" value="1"/>
</dbReference>
<dbReference type="SMART" id="SM00530">
    <property type="entry name" value="HTH_XRE"/>
    <property type="match status" value="1"/>
</dbReference>
<dbReference type="InterPro" id="IPR010982">
    <property type="entry name" value="Lambda_DNA-bd_dom_sf"/>
</dbReference>
<dbReference type="Gene3D" id="1.10.260.40">
    <property type="entry name" value="lambda repressor-like DNA-binding domains"/>
    <property type="match status" value="1"/>
</dbReference>
<proteinExistence type="predicted"/>
<sequence length="316" mass="34928">MPIPDGVRLRAGRARRLGFMHGHRELGDFLQASRARLRPEDVGLPDYGDRRRVPGLRREELALLAGVSSSYYTRLEQGQSVGASPEVLDALARALRLDEAERSHLHDLAGSVRRRPVVRRPPEEHADASMLDLLDAFGDVPALVSGRRGDVLAWNAMGHALFASHLDSFAPQCPNDRPNLARMIFLDAHIRALYTDWSGKARAVVENLRMVAGRHPDDGRLTSLVGELAMSSPEFASMWADHRVRPCDSNVYEMHHPLVGVLTVTQQSLRPPLNNDSHLVLATAARDSASQEALRLLAQVISDARGPQPTHTTQRC</sequence>
<dbReference type="CDD" id="cd00093">
    <property type="entry name" value="HTH_XRE"/>
    <property type="match status" value="1"/>
</dbReference>
<dbReference type="InterPro" id="IPR001387">
    <property type="entry name" value="Cro/C1-type_HTH"/>
</dbReference>
<reference evidence="2" key="2">
    <citation type="submission" date="2020-09" db="EMBL/GenBank/DDBJ databases">
        <authorList>
            <person name="Sun Q."/>
            <person name="Ohkuma M."/>
        </authorList>
    </citation>
    <scope>NUCLEOTIDE SEQUENCE</scope>
    <source>
        <strain evidence="2">JCM 3131</strain>
    </source>
</reference>
<dbReference type="GO" id="GO:0003677">
    <property type="term" value="F:DNA binding"/>
    <property type="evidence" value="ECO:0007669"/>
    <property type="project" value="InterPro"/>
</dbReference>
<dbReference type="PROSITE" id="PS50943">
    <property type="entry name" value="HTH_CROC1"/>
    <property type="match status" value="1"/>
</dbReference>